<protein>
    <submittedName>
        <fullName evidence="4">Uncharacterized protein</fullName>
    </submittedName>
</protein>
<proteinExistence type="predicted"/>
<evidence type="ECO:0000256" key="1">
    <source>
        <dbReference type="SAM" id="Coils"/>
    </source>
</evidence>
<feature type="region of interest" description="Disordered" evidence="2">
    <location>
        <begin position="449"/>
        <end position="485"/>
    </location>
</feature>
<organism evidence="4 5">
    <name type="scientific">Durusdinium trenchii</name>
    <dbReference type="NCBI Taxonomy" id="1381693"/>
    <lineage>
        <taxon>Eukaryota</taxon>
        <taxon>Sar</taxon>
        <taxon>Alveolata</taxon>
        <taxon>Dinophyceae</taxon>
        <taxon>Suessiales</taxon>
        <taxon>Symbiodiniaceae</taxon>
        <taxon>Durusdinium</taxon>
    </lineage>
</organism>
<evidence type="ECO:0000256" key="3">
    <source>
        <dbReference type="SAM" id="Phobius"/>
    </source>
</evidence>
<dbReference type="Proteomes" id="UP001642484">
    <property type="component" value="Unassembled WGS sequence"/>
</dbReference>
<evidence type="ECO:0000256" key="2">
    <source>
        <dbReference type="SAM" id="MobiDB-lite"/>
    </source>
</evidence>
<sequence>MFFHGNSSSADLQWWWWVQLLIVALYCILASWKAIRWCKALDMREAWASLESRLFTRTFSAVVPEEDDPIREKSYKMQLDGLESEIAYVSLTQVIAPFCLFTVVMSLGRNLDLDLENMGLVFGDTNTMPLIVTGIVWCRGIPPSRMMRISMWLLLAAWFVATLVYHLVTYNWRFIEEVWLNHMVFVTVMSLALQVRRSFIVASMVLHTCFFLSLTLINGSEIYVDGERVVGPSPGSQVLLVSLVVLCINYSQVLSQMVSKKANAEYNLVQAEVLRVTMEKRALDAEEASRQKEQAAILARAEQDAKEALNQAEKADDRRVAAEANAHLIQKMHDAMQNLLLMLCDAVVEVDSELNILDQGKLGLVLYQQQKDLKGRCLMDFLRQEDAEHFKERVDASEKQNIPVSVTMIGSYSMKIRVTVYSTQIWQSDGSCTYVLGICESEEFSQKHLTSEAEETRETDYFSPVGWSDRDSEASKPSGSAGSPVDLAPIQPMEPEERLQSLLPLLWSWPVPARPGCCETHRLVDEAVELIPKLKGLECQEAPRCLIWQCPGCKLKGVPGERDFYRPLEKTCGKCASWDMLL</sequence>
<keyword evidence="3" id="KW-0472">Membrane</keyword>
<keyword evidence="3" id="KW-0812">Transmembrane</keyword>
<evidence type="ECO:0000313" key="4">
    <source>
        <dbReference type="EMBL" id="CAK9011364.1"/>
    </source>
</evidence>
<accession>A0ABP0JAY2</accession>
<dbReference type="EMBL" id="CAXAMN010004891">
    <property type="protein sequence ID" value="CAK9011364.1"/>
    <property type="molecule type" value="Genomic_DNA"/>
</dbReference>
<feature type="transmembrane region" description="Helical" evidence="3">
    <location>
        <begin position="149"/>
        <end position="168"/>
    </location>
</feature>
<keyword evidence="1" id="KW-0175">Coiled coil</keyword>
<feature type="compositionally biased region" description="Basic and acidic residues" evidence="2">
    <location>
        <begin position="449"/>
        <end position="460"/>
    </location>
</feature>
<name>A0ABP0JAY2_9DINO</name>
<feature type="coiled-coil region" evidence="1">
    <location>
        <begin position="291"/>
        <end position="325"/>
    </location>
</feature>
<feature type="transmembrane region" description="Helical" evidence="3">
    <location>
        <begin position="174"/>
        <end position="192"/>
    </location>
</feature>
<keyword evidence="5" id="KW-1185">Reference proteome</keyword>
<comment type="caution">
    <text evidence="4">The sequence shown here is derived from an EMBL/GenBank/DDBJ whole genome shotgun (WGS) entry which is preliminary data.</text>
</comment>
<evidence type="ECO:0000313" key="5">
    <source>
        <dbReference type="Proteomes" id="UP001642484"/>
    </source>
</evidence>
<gene>
    <name evidence="4" type="ORF">CCMP2556_LOCUS10411</name>
</gene>
<keyword evidence="3" id="KW-1133">Transmembrane helix</keyword>
<feature type="transmembrane region" description="Helical" evidence="3">
    <location>
        <begin position="86"/>
        <end position="107"/>
    </location>
</feature>
<reference evidence="4 5" key="1">
    <citation type="submission" date="2024-02" db="EMBL/GenBank/DDBJ databases">
        <authorList>
            <person name="Chen Y."/>
            <person name="Shah S."/>
            <person name="Dougan E. K."/>
            <person name="Thang M."/>
            <person name="Chan C."/>
        </authorList>
    </citation>
    <scope>NUCLEOTIDE SEQUENCE [LARGE SCALE GENOMIC DNA]</scope>
</reference>
<feature type="transmembrane region" description="Helical" evidence="3">
    <location>
        <begin position="14"/>
        <end position="35"/>
    </location>
</feature>